<reference evidence="2 3" key="1">
    <citation type="submission" date="2017-06" db="EMBL/GenBank/DDBJ databases">
        <authorList>
            <person name="Kim H.J."/>
            <person name="Triplett B.A."/>
        </authorList>
    </citation>
    <scope>NUCLEOTIDE SEQUENCE [LARGE SCALE GENOMIC DNA]</scope>
    <source>
        <strain evidence="2 3">DSM 11445</strain>
    </source>
</reference>
<dbReference type="RefSeq" id="WP_089276765.1">
    <property type="nucleotide sequence ID" value="NZ_FZON01000006.1"/>
</dbReference>
<name>A0A239CES4_9RHOB</name>
<feature type="domain" description="N-acetyltransferase" evidence="1">
    <location>
        <begin position="12"/>
        <end position="166"/>
    </location>
</feature>
<evidence type="ECO:0000259" key="1">
    <source>
        <dbReference type="PROSITE" id="PS51186"/>
    </source>
</evidence>
<dbReference type="PANTHER" id="PTHR43792">
    <property type="entry name" value="GNAT FAMILY, PUTATIVE (AFU_ORTHOLOGUE AFUA_3G00765)-RELATED-RELATED"/>
    <property type="match status" value="1"/>
</dbReference>
<dbReference type="PANTHER" id="PTHR43792:SF1">
    <property type="entry name" value="N-ACETYLTRANSFERASE DOMAIN-CONTAINING PROTEIN"/>
    <property type="match status" value="1"/>
</dbReference>
<organism evidence="2 3">
    <name type="scientific">Antarctobacter heliothermus</name>
    <dbReference type="NCBI Taxonomy" id="74033"/>
    <lineage>
        <taxon>Bacteria</taxon>
        <taxon>Pseudomonadati</taxon>
        <taxon>Pseudomonadota</taxon>
        <taxon>Alphaproteobacteria</taxon>
        <taxon>Rhodobacterales</taxon>
        <taxon>Roseobacteraceae</taxon>
        <taxon>Antarctobacter</taxon>
    </lineage>
</organism>
<protein>
    <submittedName>
        <fullName evidence="2">Protein N-acetyltransferase, RimJ/RimL family</fullName>
    </submittedName>
</protein>
<dbReference type="InterPro" id="IPR016181">
    <property type="entry name" value="Acyl_CoA_acyltransferase"/>
</dbReference>
<evidence type="ECO:0000313" key="2">
    <source>
        <dbReference type="EMBL" id="SNS18158.1"/>
    </source>
</evidence>
<dbReference type="InterPro" id="IPR051531">
    <property type="entry name" value="N-acetyltransferase"/>
</dbReference>
<proteinExistence type="predicted"/>
<dbReference type="Gene3D" id="3.40.630.30">
    <property type="match status" value="1"/>
</dbReference>
<dbReference type="GO" id="GO:0016747">
    <property type="term" value="F:acyltransferase activity, transferring groups other than amino-acyl groups"/>
    <property type="evidence" value="ECO:0007669"/>
    <property type="project" value="InterPro"/>
</dbReference>
<dbReference type="OrthoDB" id="6293260at2"/>
<dbReference type="Pfam" id="PF13302">
    <property type="entry name" value="Acetyltransf_3"/>
    <property type="match status" value="1"/>
</dbReference>
<sequence length="168" mass="18710">MIPQITLTTARLTLRTPLEEDFAPVAAFMASPRARFVGGPVEDEFAQWRGFLSGFGHWALRGYGFFMVLHDGQKVGRVGVVNHVMWDEPELGWHIFDGFEGNGYATEAAACVRDWAATDRGLGPLISYIHPENDASRRVAERLGASYERDQTLLDHPAQVWRHTGGPS</sequence>
<dbReference type="SUPFAM" id="SSF55729">
    <property type="entry name" value="Acyl-CoA N-acyltransferases (Nat)"/>
    <property type="match status" value="1"/>
</dbReference>
<gene>
    <name evidence="2" type="ORF">SAMN04488078_100684</name>
</gene>
<dbReference type="PROSITE" id="PS51186">
    <property type="entry name" value="GNAT"/>
    <property type="match status" value="1"/>
</dbReference>
<evidence type="ECO:0000313" key="3">
    <source>
        <dbReference type="Proteomes" id="UP000198440"/>
    </source>
</evidence>
<dbReference type="EMBL" id="FZON01000006">
    <property type="protein sequence ID" value="SNS18158.1"/>
    <property type="molecule type" value="Genomic_DNA"/>
</dbReference>
<keyword evidence="2" id="KW-0808">Transferase</keyword>
<dbReference type="InterPro" id="IPR000182">
    <property type="entry name" value="GNAT_dom"/>
</dbReference>
<dbReference type="AlphaFoldDB" id="A0A239CES4"/>
<accession>A0A239CES4</accession>
<dbReference type="Proteomes" id="UP000198440">
    <property type="component" value="Unassembled WGS sequence"/>
</dbReference>